<evidence type="ECO:0008006" key="4">
    <source>
        <dbReference type="Google" id="ProtNLM"/>
    </source>
</evidence>
<dbReference type="AlphaFoldDB" id="A0A5B9FMU5"/>
<proteinExistence type="predicted"/>
<keyword evidence="3" id="KW-1185">Reference proteome</keyword>
<dbReference type="EMBL" id="CP042831">
    <property type="protein sequence ID" value="QEE48095.1"/>
    <property type="molecule type" value="Genomic_DNA"/>
</dbReference>
<dbReference type="OrthoDB" id="714084at2"/>
<accession>A0A5B9FMU5</accession>
<gene>
    <name evidence="2" type="ORF">FUA48_00415</name>
</gene>
<reference evidence="2 3" key="1">
    <citation type="submission" date="2019-08" db="EMBL/GenBank/DDBJ databases">
        <title>Flavobacterium alkalisoli sp. nov., isolated from rhizosphere soil of Suaeda salsa.</title>
        <authorList>
            <person name="Sun J.-Q."/>
            <person name="Xu L."/>
        </authorList>
    </citation>
    <scope>NUCLEOTIDE SEQUENCE [LARGE SCALE GENOMIC DNA]</scope>
    <source>
        <strain evidence="2 3">XS-5</strain>
    </source>
</reference>
<evidence type="ECO:0000313" key="2">
    <source>
        <dbReference type="EMBL" id="QEE48095.1"/>
    </source>
</evidence>
<dbReference type="Proteomes" id="UP000321222">
    <property type="component" value="Chromosome"/>
</dbReference>
<organism evidence="2 3">
    <name type="scientific">Flavobacterium alkalisoli</name>
    <dbReference type="NCBI Taxonomy" id="2602769"/>
    <lineage>
        <taxon>Bacteria</taxon>
        <taxon>Pseudomonadati</taxon>
        <taxon>Bacteroidota</taxon>
        <taxon>Flavobacteriia</taxon>
        <taxon>Flavobacteriales</taxon>
        <taxon>Flavobacteriaceae</taxon>
        <taxon>Flavobacterium</taxon>
    </lineage>
</organism>
<evidence type="ECO:0000256" key="1">
    <source>
        <dbReference type="SAM" id="SignalP"/>
    </source>
</evidence>
<feature type="chain" id="PRO_5022950825" description="GLPGLI family protein" evidence="1">
    <location>
        <begin position="19"/>
        <end position="177"/>
    </location>
</feature>
<evidence type="ECO:0000313" key="3">
    <source>
        <dbReference type="Proteomes" id="UP000321222"/>
    </source>
</evidence>
<feature type="signal peptide" evidence="1">
    <location>
        <begin position="1"/>
        <end position="18"/>
    </location>
</feature>
<dbReference type="KEGG" id="fak:FUA48_00415"/>
<name>A0A5B9FMU5_9FLAO</name>
<keyword evidence="1" id="KW-0732">Signal</keyword>
<protein>
    <recommendedName>
        <fullName evidence="4">GLPGLI family protein</fullName>
    </recommendedName>
</protein>
<dbReference type="RefSeq" id="WP_147581606.1">
    <property type="nucleotide sequence ID" value="NZ_CP042831.1"/>
</dbReference>
<sequence length="177" mass="21164">MRIFILLTSLCISSIATAQNTTDLNNFFNQLSTERHYKIKRIEEKKIEIDTFELIFLDKEHIKKYISDDDIEYFRKQIMTPGDTLWQKSELKDFKLLNKKTIKRISHRTMKRMRIFPKSNFYYSFSAPIFSLSGEYALIEERFHCGLMCAEFSLSIYRKDPYTKEWKKFIAVFSASS</sequence>